<evidence type="ECO:0000256" key="3">
    <source>
        <dbReference type="ARBA" id="ARBA00023315"/>
    </source>
</evidence>
<feature type="domain" description="Phospholipid/glycerol acyltransferase" evidence="5">
    <location>
        <begin position="115"/>
        <end position="226"/>
    </location>
</feature>
<evidence type="ECO:0000256" key="2">
    <source>
        <dbReference type="ARBA" id="ARBA00022679"/>
    </source>
</evidence>
<dbReference type="OrthoDB" id="9812274at2"/>
<reference evidence="7" key="1">
    <citation type="submission" date="2016-09" db="EMBL/GenBank/DDBJ databases">
        <authorList>
            <person name="Varghese N."/>
            <person name="Submissions S."/>
        </authorList>
    </citation>
    <scope>NUCLEOTIDE SEQUENCE [LARGE SCALE GENOMIC DNA]</scope>
    <source>
        <strain evidence="7">ANC 3699</strain>
    </source>
</reference>
<protein>
    <submittedName>
        <fullName evidence="6">1-acyl-sn-glycerol-3-phosphate acyltransferases</fullName>
    </submittedName>
</protein>
<dbReference type="RefSeq" id="WP_092620204.1">
    <property type="nucleotide sequence ID" value="NZ_FMYK01000006.1"/>
</dbReference>
<proteinExistence type="predicted"/>
<evidence type="ECO:0000259" key="5">
    <source>
        <dbReference type="SMART" id="SM00563"/>
    </source>
</evidence>
<evidence type="ECO:0000256" key="1">
    <source>
        <dbReference type="ARBA" id="ARBA00005189"/>
    </source>
</evidence>
<dbReference type="EMBL" id="FMYK01000006">
    <property type="protein sequence ID" value="SDC50311.1"/>
    <property type="molecule type" value="Genomic_DNA"/>
</dbReference>
<dbReference type="SMART" id="SM00563">
    <property type="entry name" value="PlsC"/>
    <property type="match status" value="1"/>
</dbReference>
<dbReference type="GO" id="GO:0006654">
    <property type="term" value="P:phosphatidic acid biosynthetic process"/>
    <property type="evidence" value="ECO:0007669"/>
    <property type="project" value="TreeGrafter"/>
</dbReference>
<evidence type="ECO:0000256" key="4">
    <source>
        <dbReference type="SAM" id="Phobius"/>
    </source>
</evidence>
<sequence length="296" mass="33674">MEKMLMHTRLQKKIAQLLKPHNRPAAQQPSSTLNYYWRVFATGLSFATFGAGGVAIALVISPTVKLFERDPEQRHVLAQKTIKYSFRGFVEMMRALGIMTYDVQDVEKLENSYGELIVANHPTLIDVVMLIAFLPQANCVVKQSLWTNPFTRGAVRSAGYILNRGSEQFIEDCVDKLSTDQAGSLVIFPEGTRTEKDELLNKFQRGAANIAVRADVPLRPVLIRCTPSTLTKSEKWYRIPKQPFHMELKVLDSVQISDIMPVTEVHKTENSTRTVRQLNTWLFAFFKNEIELLSKK</sequence>
<dbReference type="SUPFAM" id="SSF69593">
    <property type="entry name" value="Glycerol-3-phosphate (1)-acyltransferase"/>
    <property type="match status" value="1"/>
</dbReference>
<keyword evidence="7" id="KW-1185">Reference proteome</keyword>
<accession>A0A1G6M4E4</accession>
<keyword evidence="4" id="KW-0812">Transmembrane</keyword>
<evidence type="ECO:0000313" key="6">
    <source>
        <dbReference type="EMBL" id="SDC50311.1"/>
    </source>
</evidence>
<dbReference type="InterPro" id="IPR002123">
    <property type="entry name" value="Plipid/glycerol_acylTrfase"/>
</dbReference>
<dbReference type="AlphaFoldDB" id="A0A1G6M4E4"/>
<dbReference type="PANTHER" id="PTHR10434">
    <property type="entry name" value="1-ACYL-SN-GLYCEROL-3-PHOSPHATE ACYLTRANSFERASE"/>
    <property type="match status" value="1"/>
</dbReference>
<comment type="pathway">
    <text evidence="1">Lipid metabolism.</text>
</comment>
<dbReference type="Proteomes" id="UP000242317">
    <property type="component" value="Unassembled WGS sequence"/>
</dbReference>
<organism evidence="6 7">
    <name type="scientific">Acinetobacter marinus</name>
    <dbReference type="NCBI Taxonomy" id="281375"/>
    <lineage>
        <taxon>Bacteria</taxon>
        <taxon>Pseudomonadati</taxon>
        <taxon>Pseudomonadota</taxon>
        <taxon>Gammaproteobacteria</taxon>
        <taxon>Moraxellales</taxon>
        <taxon>Moraxellaceae</taxon>
        <taxon>Acinetobacter</taxon>
    </lineage>
</organism>
<feature type="transmembrane region" description="Helical" evidence="4">
    <location>
        <begin position="35"/>
        <end position="60"/>
    </location>
</feature>
<keyword evidence="3 6" id="KW-0012">Acyltransferase</keyword>
<gene>
    <name evidence="6" type="ORF">SAMN05421749_10660</name>
</gene>
<keyword evidence="4" id="KW-0472">Membrane</keyword>
<dbReference type="PANTHER" id="PTHR10434:SF66">
    <property type="entry name" value="PHOSPHOLIPID_GLYCEROL ACYLTRANSFERASE DOMAIN-CONTAINING PROTEIN"/>
    <property type="match status" value="1"/>
</dbReference>
<keyword evidence="2 6" id="KW-0808">Transferase</keyword>
<dbReference type="CDD" id="cd07989">
    <property type="entry name" value="LPLAT_AGPAT-like"/>
    <property type="match status" value="1"/>
</dbReference>
<evidence type="ECO:0000313" key="7">
    <source>
        <dbReference type="Proteomes" id="UP000242317"/>
    </source>
</evidence>
<keyword evidence="4" id="KW-1133">Transmembrane helix</keyword>
<dbReference type="GO" id="GO:0003841">
    <property type="term" value="F:1-acylglycerol-3-phosphate O-acyltransferase activity"/>
    <property type="evidence" value="ECO:0007669"/>
    <property type="project" value="TreeGrafter"/>
</dbReference>
<dbReference type="Pfam" id="PF01553">
    <property type="entry name" value="Acyltransferase"/>
    <property type="match status" value="1"/>
</dbReference>
<name>A0A1G6M4E4_9GAMM</name>